<comment type="caution">
    <text evidence="2">The sequence shown here is derived from an EMBL/GenBank/DDBJ whole genome shotgun (WGS) entry which is preliminary data.</text>
</comment>
<evidence type="ECO:0000313" key="3">
    <source>
        <dbReference type="Proteomes" id="UP001165080"/>
    </source>
</evidence>
<feature type="region of interest" description="Disordered" evidence="1">
    <location>
        <begin position="52"/>
        <end position="76"/>
    </location>
</feature>
<organism evidence="2 3">
    <name type="scientific">Pleodorina starrii</name>
    <dbReference type="NCBI Taxonomy" id="330485"/>
    <lineage>
        <taxon>Eukaryota</taxon>
        <taxon>Viridiplantae</taxon>
        <taxon>Chlorophyta</taxon>
        <taxon>core chlorophytes</taxon>
        <taxon>Chlorophyceae</taxon>
        <taxon>CS clade</taxon>
        <taxon>Chlamydomonadales</taxon>
        <taxon>Volvocaceae</taxon>
        <taxon>Pleodorina</taxon>
    </lineage>
</organism>
<dbReference type="Proteomes" id="UP001165080">
    <property type="component" value="Unassembled WGS sequence"/>
</dbReference>
<feature type="region of interest" description="Disordered" evidence="1">
    <location>
        <begin position="900"/>
        <end position="930"/>
    </location>
</feature>
<dbReference type="AlphaFoldDB" id="A0A9W6BQ79"/>
<feature type="region of interest" description="Disordered" evidence="1">
    <location>
        <begin position="255"/>
        <end position="288"/>
    </location>
</feature>
<feature type="region of interest" description="Disordered" evidence="1">
    <location>
        <begin position="1035"/>
        <end position="1133"/>
    </location>
</feature>
<feature type="compositionally biased region" description="Low complexity" evidence="1">
    <location>
        <begin position="1053"/>
        <end position="1076"/>
    </location>
</feature>
<name>A0A9W6BQ79_9CHLO</name>
<feature type="region of interest" description="Disordered" evidence="1">
    <location>
        <begin position="466"/>
        <end position="498"/>
    </location>
</feature>
<evidence type="ECO:0000313" key="2">
    <source>
        <dbReference type="EMBL" id="GLC56237.1"/>
    </source>
</evidence>
<feature type="compositionally biased region" description="Low complexity" evidence="1">
    <location>
        <begin position="1083"/>
        <end position="1095"/>
    </location>
</feature>
<gene>
    <name evidence="2" type="primary">PLEST001772</name>
    <name evidence="2" type="ORF">PLESTB_001083100</name>
</gene>
<feature type="compositionally biased region" description="Polar residues" evidence="1">
    <location>
        <begin position="53"/>
        <end position="66"/>
    </location>
</feature>
<sequence>MKWLFLGCFSGHGKSSTKSAKRSTQPLAIASPPQCDTAVACHTKLAQLAAGEPQQQEPCNGGSSPSRPLVGSGTRTLAVGTASGEADAVGGQAQSAAGQLFSATQSCASIQRRETSAPRLSLDCGVGVGPSPPGPPLPDPHASYATLSFSRLPAPNLPLALMMRASVDTVSADTGAESFAASDASSGTLAMRGGGAPVALAGPPGDLTIAGSRHVVSRALRGRASLDAMLMLGALVRAADEAGLAVTAIGGTPRLERIESGDLPPSEEGHPDRQTPSRQTGAAATAVDAVPRQEWCAGSQSAEPRLAPRPPQRRGTWCAQNAVHVTSSRGGGGVIISSSSGTAALATAALALGRSSNSEVEASLSCALGPGGGSGRGAAAAAAVSLAIAPGAAAAAAAAALRRPGDPDFTFSPPTVTGSLCQSLDTSPGQHSDLIMGHYAQLGGQQLADSNQVLELLMRLVTNRSTVGDNDLPSTSSGADRSSGGTGGLCTGTSTTGTGYGSRGVTGTGVAPMGAAAGAGVVTVAHVHAQTHRRSLVQRNVSEWNRHHNARRGPGVDSGGAAAGAAATPHAGAAAAAAVLAAQEGDGGGGSSTPLLDLQNRNMVLAGGSAGGVVGRHHSRSRAAAARRNSWDTLASSSSSAVAVAAAAAAALAAAGLLRASTSSRTAAGGGGGGYCSNSGRTATGSASRFWPMGGLLGEDSGPASLLLVGALSGGRSVGGTTSAASLVQLPTGSGSVRDVLSRIHQQQLTQQEGPVPAISSGSWSANTGLASLFDAHLTAALRRTGAVRTFKRAVGGPANFSHASSGISQQTGNLGRQDTSICLTSSLMMLNFGSTAGSSVAAGAAGSGGGGGGGVSQLGAATAATAAAAAAGLLAHGLTPPHVRRDTISSISTIHSATDAGSAAAAGGGRRPATDAEGEVGSPQAGTGAAAEAALTESVASAGGGGGAAAAASAAAAAAAAAAARSARNPSLSLAPGCEEHDSLSLALGLAAEVHGGAGSIVVQAPSGAFAIGAAGGPPSPVAASAAAVAGAGGSFPGSAAPSPSPPPEPVAPGSMGAGALAAGPVGAGWLQPQAPGGGGAAAAASPRRGTPGAELSASLDFSRHSWDTDWGGSPGGGATRGPDTFTFAGPSSFTNGRAELTATRAVGAGPDNAGGGPG</sequence>
<proteinExistence type="predicted"/>
<evidence type="ECO:0000256" key="1">
    <source>
        <dbReference type="SAM" id="MobiDB-lite"/>
    </source>
</evidence>
<dbReference type="EMBL" id="BRXU01000015">
    <property type="protein sequence ID" value="GLC56237.1"/>
    <property type="molecule type" value="Genomic_DNA"/>
</dbReference>
<protein>
    <submittedName>
        <fullName evidence="2">Uncharacterized protein</fullName>
    </submittedName>
</protein>
<reference evidence="2 3" key="1">
    <citation type="journal article" date="2023" name="Commun. Biol.">
        <title>Reorganization of the ancestral sex-determining regions during the evolution of trioecy in Pleodorina starrii.</title>
        <authorList>
            <person name="Takahashi K."/>
            <person name="Suzuki S."/>
            <person name="Kawai-Toyooka H."/>
            <person name="Yamamoto K."/>
            <person name="Hamaji T."/>
            <person name="Ootsuki R."/>
            <person name="Yamaguchi H."/>
            <person name="Kawachi M."/>
            <person name="Higashiyama T."/>
            <person name="Nozaki H."/>
        </authorList>
    </citation>
    <scope>NUCLEOTIDE SEQUENCE [LARGE SCALE GENOMIC DNA]</scope>
    <source>
        <strain evidence="2 3">NIES-4479</strain>
    </source>
</reference>
<feature type="region of interest" description="Disordered" evidence="1">
    <location>
        <begin position="296"/>
        <end position="315"/>
    </location>
</feature>
<feature type="compositionally biased region" description="Polar residues" evidence="1">
    <location>
        <begin position="466"/>
        <end position="480"/>
    </location>
</feature>
<accession>A0A9W6BQ79</accession>
<keyword evidence="3" id="KW-1185">Reference proteome</keyword>